<reference evidence="1" key="1">
    <citation type="submission" date="2020-05" db="EMBL/GenBank/DDBJ databases">
        <authorList>
            <person name="Chiriac C."/>
            <person name="Salcher M."/>
            <person name="Ghai R."/>
            <person name="Kavagutti S V."/>
        </authorList>
    </citation>
    <scope>NUCLEOTIDE SEQUENCE</scope>
</reference>
<protein>
    <submittedName>
        <fullName evidence="1">Unannotated protein</fullName>
    </submittedName>
</protein>
<dbReference type="EMBL" id="CAEZWJ010000047">
    <property type="protein sequence ID" value="CAB4660444.1"/>
    <property type="molecule type" value="Genomic_DNA"/>
</dbReference>
<sequence length="76" mass="8073">MGSTAAMRTGDGEAFTLWKQDATLMIGDTVETFAPDDAFALMVQDVSAAIRGESAEVFPTSSSLRVAEILDSIRTT</sequence>
<name>A0A6J6LIP8_9ZZZZ</name>
<accession>A0A6J6LIP8</accession>
<organism evidence="1">
    <name type="scientific">freshwater metagenome</name>
    <dbReference type="NCBI Taxonomy" id="449393"/>
    <lineage>
        <taxon>unclassified sequences</taxon>
        <taxon>metagenomes</taxon>
        <taxon>ecological metagenomes</taxon>
    </lineage>
</organism>
<dbReference type="AlphaFoldDB" id="A0A6J6LIP8"/>
<proteinExistence type="predicted"/>
<evidence type="ECO:0000313" key="1">
    <source>
        <dbReference type="EMBL" id="CAB4660444.1"/>
    </source>
</evidence>
<gene>
    <name evidence="1" type="ORF">UFOPK2214_01200</name>
</gene>